<dbReference type="InterPro" id="IPR043128">
    <property type="entry name" value="Rev_trsase/Diguanyl_cyclase"/>
</dbReference>
<name>A0A085N108_9BILA</name>
<evidence type="ECO:0000259" key="1">
    <source>
        <dbReference type="PROSITE" id="PS50878"/>
    </source>
</evidence>
<protein>
    <recommendedName>
        <fullName evidence="1">Reverse transcriptase domain-containing protein</fullName>
    </recommendedName>
</protein>
<dbReference type="EMBL" id="KL367579">
    <property type="protein sequence ID" value="KFD63154.1"/>
    <property type="molecule type" value="Genomic_DNA"/>
</dbReference>
<dbReference type="PANTHER" id="PTHR33064:SF37">
    <property type="entry name" value="RIBONUCLEASE H"/>
    <property type="match status" value="1"/>
</dbReference>
<dbReference type="SUPFAM" id="SSF56672">
    <property type="entry name" value="DNA/RNA polymerases"/>
    <property type="match status" value="1"/>
</dbReference>
<dbReference type="InterPro" id="IPR000477">
    <property type="entry name" value="RT_dom"/>
</dbReference>
<dbReference type="Gene3D" id="3.30.70.270">
    <property type="match status" value="2"/>
</dbReference>
<dbReference type="CDD" id="cd01647">
    <property type="entry name" value="RT_LTR"/>
    <property type="match status" value="1"/>
</dbReference>
<sequence>MMPFGLRIAAQTFQRFIDQVLCFAYVDDILLASRSEEVHIVLLRNLFDRLTKYAIKVNPQKCVLGAQSLTFLGHLVERNGIRPSPDKVTAVQSFPLPRIVKQLRHFLGMVNFYLRFAPNLAAILRPLDALVAKAANSNILWSQEAMKAI</sequence>
<dbReference type="Pfam" id="PF00078">
    <property type="entry name" value="RVT_1"/>
    <property type="match status" value="1"/>
</dbReference>
<feature type="domain" description="Reverse transcriptase" evidence="1">
    <location>
        <begin position="1"/>
        <end position="76"/>
    </location>
</feature>
<proteinExistence type="predicted"/>
<dbReference type="AlphaFoldDB" id="A0A085N108"/>
<gene>
    <name evidence="2" type="ORF">M514_24629</name>
</gene>
<reference evidence="2" key="1">
    <citation type="journal article" date="2014" name="Nat. Genet.">
        <title>Genome and transcriptome of the porcine whipworm Trichuris suis.</title>
        <authorList>
            <person name="Jex A.R."/>
            <person name="Nejsum P."/>
            <person name="Schwarz E.M."/>
            <person name="Hu L."/>
            <person name="Young N.D."/>
            <person name="Hall R.S."/>
            <person name="Korhonen P.K."/>
            <person name="Liao S."/>
            <person name="Thamsborg S."/>
            <person name="Xia J."/>
            <person name="Xu P."/>
            <person name="Wang S."/>
            <person name="Scheerlinck J.P."/>
            <person name="Hofmann A."/>
            <person name="Sternberg P.W."/>
            <person name="Wang J."/>
            <person name="Gasser R.B."/>
        </authorList>
    </citation>
    <scope>NUCLEOTIDE SEQUENCE [LARGE SCALE GENOMIC DNA]</scope>
    <source>
        <strain evidence="2">DCEP-RM93F</strain>
    </source>
</reference>
<dbReference type="InterPro" id="IPR043502">
    <property type="entry name" value="DNA/RNA_pol_sf"/>
</dbReference>
<dbReference type="PANTHER" id="PTHR33064">
    <property type="entry name" value="POL PROTEIN"/>
    <property type="match status" value="1"/>
</dbReference>
<dbReference type="InterPro" id="IPR051320">
    <property type="entry name" value="Viral_Replic_Matur_Polypro"/>
</dbReference>
<dbReference type="Proteomes" id="UP000030758">
    <property type="component" value="Unassembled WGS sequence"/>
</dbReference>
<evidence type="ECO:0000313" key="2">
    <source>
        <dbReference type="EMBL" id="KFD63154.1"/>
    </source>
</evidence>
<dbReference type="PROSITE" id="PS50878">
    <property type="entry name" value="RT_POL"/>
    <property type="match status" value="1"/>
</dbReference>
<organism evidence="2">
    <name type="scientific">Trichuris suis</name>
    <name type="common">pig whipworm</name>
    <dbReference type="NCBI Taxonomy" id="68888"/>
    <lineage>
        <taxon>Eukaryota</taxon>
        <taxon>Metazoa</taxon>
        <taxon>Ecdysozoa</taxon>
        <taxon>Nematoda</taxon>
        <taxon>Enoplea</taxon>
        <taxon>Dorylaimia</taxon>
        <taxon>Trichinellida</taxon>
        <taxon>Trichuridae</taxon>
        <taxon>Trichuris</taxon>
    </lineage>
</organism>
<accession>A0A085N108</accession>